<dbReference type="Gene3D" id="3.40.50.720">
    <property type="entry name" value="NAD(P)-binding Rossmann-like Domain"/>
    <property type="match status" value="1"/>
</dbReference>
<evidence type="ECO:0000313" key="3">
    <source>
        <dbReference type="Proteomes" id="UP000663881"/>
    </source>
</evidence>
<organism evidence="2 3">
    <name type="scientific">Adineta steineri</name>
    <dbReference type="NCBI Taxonomy" id="433720"/>
    <lineage>
        <taxon>Eukaryota</taxon>
        <taxon>Metazoa</taxon>
        <taxon>Spiralia</taxon>
        <taxon>Gnathifera</taxon>
        <taxon>Rotifera</taxon>
        <taxon>Eurotatoria</taxon>
        <taxon>Bdelloidea</taxon>
        <taxon>Adinetida</taxon>
        <taxon>Adinetidae</taxon>
        <taxon>Adineta</taxon>
    </lineage>
</organism>
<dbReference type="EMBL" id="CAJNON010000049">
    <property type="protein sequence ID" value="CAF0869090.1"/>
    <property type="molecule type" value="Genomic_DNA"/>
</dbReference>
<name>A0A819R2A0_9BILA</name>
<comment type="caution">
    <text evidence="2">The sequence shown here is derived from an EMBL/GenBank/DDBJ whole genome shotgun (WGS) entry which is preliminary data.</text>
</comment>
<dbReference type="OrthoDB" id="16464at2759"/>
<reference evidence="2" key="1">
    <citation type="submission" date="2021-02" db="EMBL/GenBank/DDBJ databases">
        <authorList>
            <person name="Nowell W R."/>
        </authorList>
    </citation>
    <scope>NUCLEOTIDE SEQUENCE</scope>
</reference>
<protein>
    <submittedName>
        <fullName evidence="2">Uncharacterized protein</fullName>
    </submittedName>
</protein>
<gene>
    <name evidence="2" type="ORF">OKA104_LOCUS32029</name>
    <name evidence="1" type="ORF">VCS650_LOCUS7620</name>
</gene>
<dbReference type="EMBL" id="CAJOAY010003762">
    <property type="protein sequence ID" value="CAF4038662.1"/>
    <property type="molecule type" value="Genomic_DNA"/>
</dbReference>
<sequence>MEYFILLQLYQSLKAFNINTLRTLNRLENYRFHFTKETGPWIFITSTSHVYSSLSLEEQFINETLPLNPIGIYGLTKAQADE</sequence>
<evidence type="ECO:0000313" key="2">
    <source>
        <dbReference type="EMBL" id="CAF4038662.1"/>
    </source>
</evidence>
<evidence type="ECO:0000313" key="1">
    <source>
        <dbReference type="EMBL" id="CAF0869090.1"/>
    </source>
</evidence>
<dbReference type="Proteomes" id="UP000663891">
    <property type="component" value="Unassembled WGS sequence"/>
</dbReference>
<accession>A0A819R2A0</accession>
<proteinExistence type="predicted"/>
<dbReference type="AlphaFoldDB" id="A0A819R2A0"/>
<dbReference type="SUPFAM" id="SSF51735">
    <property type="entry name" value="NAD(P)-binding Rossmann-fold domains"/>
    <property type="match status" value="1"/>
</dbReference>
<dbReference type="Proteomes" id="UP000663881">
    <property type="component" value="Unassembled WGS sequence"/>
</dbReference>
<dbReference type="InterPro" id="IPR036291">
    <property type="entry name" value="NAD(P)-bd_dom_sf"/>
</dbReference>